<accession>A0A381VF44</accession>
<dbReference type="PANTHER" id="PTHR35038:SF8">
    <property type="entry name" value="C-TYPE POLYHEME CYTOCHROME OMCC"/>
    <property type="match status" value="1"/>
</dbReference>
<name>A0A381VF44_9ZZZZ</name>
<evidence type="ECO:0000259" key="3">
    <source>
        <dbReference type="Pfam" id="PF13435"/>
    </source>
</evidence>
<dbReference type="PANTHER" id="PTHR35038">
    <property type="entry name" value="DISSIMILATORY SULFITE REDUCTASE SIRA"/>
    <property type="match status" value="1"/>
</dbReference>
<dbReference type="InterPro" id="IPR010177">
    <property type="entry name" value="Paired_CXXCH_1"/>
</dbReference>
<dbReference type="InterPro" id="IPR036280">
    <property type="entry name" value="Multihaem_cyt_sf"/>
</dbReference>
<gene>
    <name evidence="4" type="ORF">METZ01_LOCUS91843</name>
</gene>
<sequence>YAGSDSCQECHSEIHARWQDTLMANVLQDPTTQPEAILGNFAANDPLVTFTPDDVVFTYGSKWKQRYYTQIGGDYFIFPAQWDIRNQQWRRYFPQPGGDWWTAHYPEDPMQRPTGPLCDGCHSVNYDTTTRTPIEWNVGCEACHGPGSVHNLSQTANTIVNPARLDSVLADDICIQCHSQGQPKENPIDGRYYDWPVGFAPGNRLSEFWELEGPHLGEETFTHWPEGSAHKNRMQGNDYVQSQMYVKGVTCYGCHDVHGTDHEADLLAPGNDVCLSCHGPQLQAGPRGSVTYHTQHEADGDGSVCVACHMPEIARTIGDVNVRSHTFKFISPALTDRYGVPNSCTNCHDDQTTAWALDALETWPQVSPWRVAQ</sequence>
<feature type="domain" description="Doubled CXXCH motif" evidence="2">
    <location>
        <begin position="247"/>
        <end position="280"/>
    </location>
</feature>
<keyword evidence="1" id="KW-0732">Signal</keyword>
<dbReference type="NCBIfam" id="TIGR01905">
    <property type="entry name" value="paired_CXXCH_1"/>
    <property type="match status" value="1"/>
</dbReference>
<proteinExistence type="predicted"/>
<dbReference type="SUPFAM" id="SSF48695">
    <property type="entry name" value="Multiheme cytochromes"/>
    <property type="match status" value="1"/>
</dbReference>
<reference evidence="4" key="1">
    <citation type="submission" date="2018-05" db="EMBL/GenBank/DDBJ databases">
        <authorList>
            <person name="Lanie J.A."/>
            <person name="Ng W.-L."/>
            <person name="Kazmierczak K.M."/>
            <person name="Andrzejewski T.M."/>
            <person name="Davidsen T.M."/>
            <person name="Wayne K.J."/>
            <person name="Tettelin H."/>
            <person name="Glass J.I."/>
            <person name="Rusch D."/>
            <person name="Podicherti R."/>
            <person name="Tsui H.-C.T."/>
            <person name="Winkler M.E."/>
        </authorList>
    </citation>
    <scope>NUCLEOTIDE SEQUENCE</scope>
</reference>
<feature type="non-terminal residue" evidence="4">
    <location>
        <position position="1"/>
    </location>
</feature>
<evidence type="ECO:0000313" key="4">
    <source>
        <dbReference type="EMBL" id="SVA38989.1"/>
    </source>
</evidence>
<dbReference type="AlphaFoldDB" id="A0A381VF44"/>
<dbReference type="InterPro" id="IPR051829">
    <property type="entry name" value="Multiheme_Cytochr_ET"/>
</dbReference>
<organism evidence="4">
    <name type="scientific">marine metagenome</name>
    <dbReference type="NCBI Taxonomy" id="408172"/>
    <lineage>
        <taxon>unclassified sequences</taxon>
        <taxon>metagenomes</taxon>
        <taxon>ecological metagenomes</taxon>
    </lineage>
</organism>
<evidence type="ECO:0008006" key="5">
    <source>
        <dbReference type="Google" id="ProtNLM"/>
    </source>
</evidence>
<dbReference type="InterPro" id="IPR023155">
    <property type="entry name" value="Cyt_c-552/4"/>
</dbReference>
<feature type="domain" description="Cytochrome c-552/4" evidence="3">
    <location>
        <begin position="115"/>
        <end position="145"/>
    </location>
</feature>
<dbReference type="Pfam" id="PF13435">
    <property type="entry name" value="Cytochrome_C554"/>
    <property type="match status" value="1"/>
</dbReference>
<protein>
    <recommendedName>
        <fullName evidence="5">Cytochrome C</fullName>
    </recommendedName>
</protein>
<dbReference type="EMBL" id="UINC01008670">
    <property type="protein sequence ID" value="SVA38989.1"/>
    <property type="molecule type" value="Genomic_DNA"/>
</dbReference>
<evidence type="ECO:0000256" key="1">
    <source>
        <dbReference type="ARBA" id="ARBA00022729"/>
    </source>
</evidence>
<evidence type="ECO:0000259" key="2">
    <source>
        <dbReference type="Pfam" id="PF09699"/>
    </source>
</evidence>
<dbReference type="Pfam" id="PF09699">
    <property type="entry name" value="Paired_CXXCH_1"/>
    <property type="match status" value="1"/>
</dbReference>
<dbReference type="Gene3D" id="1.10.1130.10">
    <property type="entry name" value="Flavocytochrome C3, Chain A"/>
    <property type="match status" value="3"/>
</dbReference>